<accession>A0A5C6Q9K5</accession>
<evidence type="ECO:0000313" key="1">
    <source>
        <dbReference type="EMBL" id="TWX56764.1"/>
    </source>
</evidence>
<name>A0A5C6Q9K5_9GAMM</name>
<dbReference type="Proteomes" id="UP000321525">
    <property type="component" value="Unassembled WGS sequence"/>
</dbReference>
<dbReference type="InterPro" id="IPR029044">
    <property type="entry name" value="Nucleotide-diphossugar_trans"/>
</dbReference>
<dbReference type="AlphaFoldDB" id="A0A5C6Q9K5"/>
<dbReference type="EMBL" id="VOLQ01000022">
    <property type="protein sequence ID" value="TWX65734.1"/>
    <property type="molecule type" value="Genomic_DNA"/>
</dbReference>
<organism evidence="2 4">
    <name type="scientific">Colwellia hornerae</name>
    <dbReference type="NCBI Taxonomy" id="89402"/>
    <lineage>
        <taxon>Bacteria</taxon>
        <taxon>Pseudomonadati</taxon>
        <taxon>Pseudomonadota</taxon>
        <taxon>Gammaproteobacteria</taxon>
        <taxon>Alteromonadales</taxon>
        <taxon>Colwelliaceae</taxon>
        <taxon>Colwellia</taxon>
    </lineage>
</organism>
<dbReference type="RefSeq" id="WP_146800259.1">
    <property type="nucleotide sequence ID" value="NZ_VOLP01000021.1"/>
</dbReference>
<evidence type="ECO:0000313" key="2">
    <source>
        <dbReference type="EMBL" id="TWX65734.1"/>
    </source>
</evidence>
<reference evidence="2 4" key="1">
    <citation type="submission" date="2019-07" db="EMBL/GenBank/DDBJ databases">
        <title>Genomes of sea-ice associated Colwellia species.</title>
        <authorList>
            <person name="Bowman J.P."/>
        </authorList>
    </citation>
    <scope>NUCLEOTIDE SEQUENCE [LARGE SCALE GENOMIC DNA]</scope>
    <source>
        <strain evidence="1 3">ACAM 607</strain>
        <strain evidence="2 4">IC036</strain>
    </source>
</reference>
<evidence type="ECO:0000313" key="3">
    <source>
        <dbReference type="Proteomes" id="UP000321525"/>
    </source>
</evidence>
<protein>
    <submittedName>
        <fullName evidence="2">Uncharacterized protein</fullName>
    </submittedName>
</protein>
<sequence>MSDSFKHYKSKLLHKYFDWDVKDALKIKPLDRQSNIKSGLCVLSMLCKRDFYQYIVSIYSFTQLLNPEKIVVVNDGSLTQEHLDILLTMIPDLTVLNGTDYIDERVPTYTSWRRMLALESYIESYYVVQLDADLISRYDLSEIEQAYSENRSFILGTEIKERWTIEDAQERARARKNPNNKHVQQLAEENLESLKAINYKYYVRGCAGFAGYAKGSFSIDTLIDISNCMFGSIGDTWRNWGSEQTAANILIANQPSSIILPLELYGSVARYDEKLKLIHFLGTWRFDGFLYNKIAKEFIGKQLTIT</sequence>
<dbReference type="SUPFAM" id="SSF53448">
    <property type="entry name" value="Nucleotide-diphospho-sugar transferases"/>
    <property type="match status" value="1"/>
</dbReference>
<evidence type="ECO:0000313" key="4">
    <source>
        <dbReference type="Proteomes" id="UP000321917"/>
    </source>
</evidence>
<proteinExistence type="predicted"/>
<dbReference type="Proteomes" id="UP000321917">
    <property type="component" value="Unassembled WGS sequence"/>
</dbReference>
<dbReference type="OrthoDB" id="8561892at2"/>
<comment type="caution">
    <text evidence="2">The sequence shown here is derived from an EMBL/GenBank/DDBJ whole genome shotgun (WGS) entry which is preliminary data.</text>
</comment>
<gene>
    <name evidence="1" type="ORF">ESZ26_14910</name>
    <name evidence="2" type="ORF">ESZ27_12175</name>
</gene>
<keyword evidence="3" id="KW-1185">Reference proteome</keyword>
<dbReference type="EMBL" id="VOLR01000022">
    <property type="protein sequence ID" value="TWX56764.1"/>
    <property type="molecule type" value="Genomic_DNA"/>
</dbReference>